<keyword evidence="2" id="KW-0285">Flavoprotein</keyword>
<protein>
    <submittedName>
        <fullName evidence="6">FAD-dependent oxidoreductase</fullName>
    </submittedName>
</protein>
<dbReference type="Proteomes" id="UP001284601">
    <property type="component" value="Unassembled WGS sequence"/>
</dbReference>
<evidence type="ECO:0000256" key="2">
    <source>
        <dbReference type="ARBA" id="ARBA00022630"/>
    </source>
</evidence>
<organism evidence="6 7">
    <name type="scientific">Conexibacter stalactiti</name>
    <dbReference type="NCBI Taxonomy" id="1940611"/>
    <lineage>
        <taxon>Bacteria</taxon>
        <taxon>Bacillati</taxon>
        <taxon>Actinomycetota</taxon>
        <taxon>Thermoleophilia</taxon>
        <taxon>Solirubrobacterales</taxon>
        <taxon>Conexibacteraceae</taxon>
        <taxon>Conexibacter</taxon>
    </lineage>
</organism>
<evidence type="ECO:0000313" key="7">
    <source>
        <dbReference type="Proteomes" id="UP001284601"/>
    </source>
</evidence>
<evidence type="ECO:0000256" key="4">
    <source>
        <dbReference type="ARBA" id="ARBA00023002"/>
    </source>
</evidence>
<reference evidence="6 7" key="2">
    <citation type="submission" date="2023-10" db="EMBL/GenBank/DDBJ databases">
        <authorList>
            <person name="Han X.F."/>
        </authorList>
    </citation>
    <scope>NUCLEOTIDE SEQUENCE [LARGE SCALE GENOMIC DNA]</scope>
    <source>
        <strain evidence="6 7">KCTC 39840</strain>
    </source>
</reference>
<accession>A0ABU4HL61</accession>
<keyword evidence="3" id="KW-0274">FAD</keyword>
<reference evidence="7" key="1">
    <citation type="submission" date="2023-07" db="EMBL/GenBank/DDBJ databases">
        <title>Conexibacter stalactiti sp. nov., isolated from stalactites in a lava cave and emended description of the genus Conexibacter.</title>
        <authorList>
            <person name="Lee S.D."/>
        </authorList>
    </citation>
    <scope>NUCLEOTIDE SEQUENCE [LARGE SCALE GENOMIC DNA]</scope>
    <source>
        <strain evidence="7">KCTC 39840</strain>
    </source>
</reference>
<dbReference type="EMBL" id="JAWSTH010000011">
    <property type="protein sequence ID" value="MDW5594041.1"/>
    <property type="molecule type" value="Genomic_DNA"/>
</dbReference>
<keyword evidence="4" id="KW-0560">Oxidoreductase</keyword>
<name>A0ABU4HL61_9ACTN</name>
<evidence type="ECO:0000313" key="6">
    <source>
        <dbReference type="EMBL" id="MDW5594041.1"/>
    </source>
</evidence>
<dbReference type="PANTHER" id="PTHR10961:SF7">
    <property type="entry name" value="FAD DEPENDENT OXIDOREDUCTASE DOMAIN-CONTAINING PROTEIN"/>
    <property type="match status" value="1"/>
</dbReference>
<dbReference type="PANTHER" id="PTHR10961">
    <property type="entry name" value="PEROXISOMAL SARCOSINE OXIDASE"/>
    <property type="match status" value="1"/>
</dbReference>
<comment type="cofactor">
    <cofactor evidence="1">
        <name>FAD</name>
        <dbReference type="ChEBI" id="CHEBI:57692"/>
    </cofactor>
</comment>
<evidence type="ECO:0000259" key="5">
    <source>
        <dbReference type="Pfam" id="PF01266"/>
    </source>
</evidence>
<keyword evidence="7" id="KW-1185">Reference proteome</keyword>
<comment type="caution">
    <text evidence="6">The sequence shown here is derived from an EMBL/GenBank/DDBJ whole genome shotgun (WGS) entry which is preliminary data.</text>
</comment>
<dbReference type="InterPro" id="IPR045170">
    <property type="entry name" value="MTOX"/>
</dbReference>
<dbReference type="Pfam" id="PF01266">
    <property type="entry name" value="DAO"/>
    <property type="match status" value="1"/>
</dbReference>
<sequence>MTATLPARADVVVIGGGVVGLATARELAGAGRDVVVLEQFALDHTRGGSHGDARVFAYVHPEPEWVPMAVESMRLWRELEAEAGERLLDDSGGLYATERASLLTPALTENGVAFELLSAAATAERFPVTLPAGKQAIWTPQAATIFADRALLALAASVRTRGGAIHERTPVTALRRTPGGPGRVELETAAGAIRAETVVVAAGGWAGPLLAQAGVELPLVTRRGTVAYFPFRAGERIPPPLFEEGSPSIYSATSPGHGLKLGESRIGPTVDPDAPWEPDAESAARLAQRVRERFPTAVPSDPHLEIGLFGNLPEPRFVLEEHDGVIAAAACEGRGFKFAPLTGARLAALATAPAVR</sequence>
<dbReference type="SUPFAM" id="SSF51905">
    <property type="entry name" value="FAD/NAD(P)-binding domain"/>
    <property type="match status" value="1"/>
</dbReference>
<gene>
    <name evidence="6" type="ORF">R7226_06830</name>
</gene>
<dbReference type="Gene3D" id="3.30.9.10">
    <property type="entry name" value="D-Amino Acid Oxidase, subunit A, domain 2"/>
    <property type="match status" value="1"/>
</dbReference>
<evidence type="ECO:0000256" key="3">
    <source>
        <dbReference type="ARBA" id="ARBA00022827"/>
    </source>
</evidence>
<dbReference type="RefSeq" id="WP_318596299.1">
    <property type="nucleotide sequence ID" value="NZ_JAWSTH010000011.1"/>
</dbReference>
<proteinExistence type="predicted"/>
<evidence type="ECO:0000256" key="1">
    <source>
        <dbReference type="ARBA" id="ARBA00001974"/>
    </source>
</evidence>
<dbReference type="InterPro" id="IPR036188">
    <property type="entry name" value="FAD/NAD-bd_sf"/>
</dbReference>
<feature type="domain" description="FAD dependent oxidoreductase" evidence="5">
    <location>
        <begin position="10"/>
        <end position="349"/>
    </location>
</feature>
<dbReference type="InterPro" id="IPR006076">
    <property type="entry name" value="FAD-dep_OxRdtase"/>
</dbReference>
<dbReference type="Gene3D" id="3.50.50.60">
    <property type="entry name" value="FAD/NAD(P)-binding domain"/>
    <property type="match status" value="1"/>
</dbReference>